<evidence type="ECO:0000256" key="1">
    <source>
        <dbReference type="SAM" id="SignalP"/>
    </source>
</evidence>
<evidence type="ECO:0000313" key="3">
    <source>
        <dbReference type="Proteomes" id="UP001595548"/>
    </source>
</evidence>
<protein>
    <submittedName>
        <fullName evidence="2">DUF3570 domain-containing protein</fullName>
    </submittedName>
</protein>
<feature type="signal peptide" evidence="1">
    <location>
        <begin position="1"/>
        <end position="25"/>
    </location>
</feature>
<dbReference type="RefSeq" id="WP_382414369.1">
    <property type="nucleotide sequence ID" value="NZ_AP031500.1"/>
</dbReference>
<dbReference type="InterPro" id="IPR021953">
    <property type="entry name" value="DUF3570"/>
</dbReference>
<evidence type="ECO:0000313" key="2">
    <source>
        <dbReference type="EMBL" id="MFC3154225.1"/>
    </source>
</evidence>
<sequence length="382" mass="43009">MVVINNTLARGIVALCLLLPLAAAAEVLQPDRLDVMYHSYDGGGASIDGPSVLVRKNVADTVSVSGGYYVDMVSSASIDVLATASEYSEKRTEYSVGLDYLHDKILMSLGYTESTESDYEAETISAGISQTFFGDLTTLSMGLSFGDNSVGVNGNDDFAASAKNYRYKLSLSQVLSKSLIAVFSAESIVDEGFLNNPYRQVRYKDTSVPRGYSYQSEVYPLTRNSDAFSVRGIYYLPWRASVRADARYHDDSWGISASNLELRYLQTIGEEWLLEAKYRAYTQSEADFYSDLFPYRDAQNFLARDKELSEFSSDSFGLGATYTLPERWLSVFEKGTVNLYWDHFQFDYDNFRNVLDTEAPVGEEELYAFDANVIRLYFSFWY</sequence>
<dbReference type="EMBL" id="JBHRTL010000004">
    <property type="protein sequence ID" value="MFC3154225.1"/>
    <property type="molecule type" value="Genomic_DNA"/>
</dbReference>
<comment type="caution">
    <text evidence="2">The sequence shown here is derived from an EMBL/GenBank/DDBJ whole genome shotgun (WGS) entry which is preliminary data.</text>
</comment>
<organism evidence="2 3">
    <name type="scientific">Gilvimarinus japonicus</name>
    <dbReference type="NCBI Taxonomy" id="1796469"/>
    <lineage>
        <taxon>Bacteria</taxon>
        <taxon>Pseudomonadati</taxon>
        <taxon>Pseudomonadota</taxon>
        <taxon>Gammaproteobacteria</taxon>
        <taxon>Cellvibrionales</taxon>
        <taxon>Cellvibrionaceae</taxon>
        <taxon>Gilvimarinus</taxon>
    </lineage>
</organism>
<keyword evidence="1" id="KW-0732">Signal</keyword>
<dbReference type="Proteomes" id="UP001595548">
    <property type="component" value="Unassembled WGS sequence"/>
</dbReference>
<feature type="chain" id="PRO_5047263526" evidence="1">
    <location>
        <begin position="26"/>
        <end position="382"/>
    </location>
</feature>
<gene>
    <name evidence="2" type="ORF">ACFOEB_03350</name>
</gene>
<reference evidence="3" key="1">
    <citation type="journal article" date="2019" name="Int. J. Syst. Evol. Microbiol.">
        <title>The Global Catalogue of Microorganisms (GCM) 10K type strain sequencing project: providing services to taxonomists for standard genome sequencing and annotation.</title>
        <authorList>
            <consortium name="The Broad Institute Genomics Platform"/>
            <consortium name="The Broad Institute Genome Sequencing Center for Infectious Disease"/>
            <person name="Wu L."/>
            <person name="Ma J."/>
        </authorList>
    </citation>
    <scope>NUCLEOTIDE SEQUENCE [LARGE SCALE GENOMIC DNA]</scope>
    <source>
        <strain evidence="3">KCTC 52141</strain>
    </source>
</reference>
<name>A0ABV7HP02_9GAMM</name>
<dbReference type="Pfam" id="PF12094">
    <property type="entry name" value="DUF3570"/>
    <property type="match status" value="2"/>
</dbReference>
<proteinExistence type="predicted"/>
<accession>A0ABV7HP02</accession>
<keyword evidence="3" id="KW-1185">Reference proteome</keyword>